<dbReference type="GO" id="GO:0006338">
    <property type="term" value="P:chromatin remodeling"/>
    <property type="evidence" value="ECO:0007669"/>
    <property type="project" value="UniProtKB-ARBA"/>
</dbReference>
<dbReference type="InterPro" id="IPR000953">
    <property type="entry name" value="Chromo/chromo_shadow_dom"/>
</dbReference>
<protein>
    <recommendedName>
        <fullName evidence="2">Chromo domain-containing protein</fullName>
    </recommendedName>
</protein>
<feature type="domain" description="Chromo" evidence="2">
    <location>
        <begin position="88"/>
        <end position="146"/>
    </location>
</feature>
<evidence type="ECO:0000259" key="2">
    <source>
        <dbReference type="PROSITE" id="PS50013"/>
    </source>
</evidence>
<name>A0A8H6P6X8_9EURO</name>
<dbReference type="InterPro" id="IPR023780">
    <property type="entry name" value="Chromo_domain"/>
</dbReference>
<dbReference type="PROSITE" id="PS50013">
    <property type="entry name" value="CHROMO_2"/>
    <property type="match status" value="1"/>
</dbReference>
<evidence type="ECO:0000313" key="4">
    <source>
        <dbReference type="Proteomes" id="UP000630445"/>
    </source>
</evidence>
<dbReference type="Gene3D" id="2.40.50.40">
    <property type="match status" value="1"/>
</dbReference>
<sequence>MMAHSRLSSASRKLYLKGKISGRIFSNEGVTRSKFLEYCRTNPRQVFEALLAAQEHFIRSTASLRGRRDEYYMDVPEEADDTTGDEQYEVDYILDSRTHDGILQYRVKWSGYEDDPEWYNAENFERAPYRLQEFHFRYPWKPGPPKDLDDWLLRAGDDELTIDEFHEYSEPNA</sequence>
<dbReference type="Pfam" id="PF00385">
    <property type="entry name" value="Chromo"/>
    <property type="match status" value="1"/>
</dbReference>
<dbReference type="EMBL" id="JACBAD010002061">
    <property type="protein sequence ID" value="KAF7118712.1"/>
    <property type="molecule type" value="Genomic_DNA"/>
</dbReference>
<reference evidence="3" key="1">
    <citation type="submission" date="2020-06" db="EMBL/GenBank/DDBJ databases">
        <title>Draft genome sequences of strains closely related to Aspergillus parafelis and Aspergillus hiratsukae.</title>
        <authorList>
            <person name="Dos Santos R.A.C."/>
            <person name="Rivero-Menendez O."/>
            <person name="Steenwyk J.L."/>
            <person name="Mead M.E."/>
            <person name="Goldman G.H."/>
            <person name="Alastruey-Izquierdo A."/>
            <person name="Rokas A."/>
        </authorList>
    </citation>
    <scope>NUCLEOTIDE SEQUENCE</scope>
    <source>
        <strain evidence="3">CNM-CM5793</strain>
    </source>
</reference>
<keyword evidence="4" id="KW-1185">Reference proteome</keyword>
<dbReference type="SUPFAM" id="SSF54160">
    <property type="entry name" value="Chromo domain-like"/>
    <property type="match status" value="1"/>
</dbReference>
<evidence type="ECO:0000313" key="3">
    <source>
        <dbReference type="EMBL" id="KAF7118712.1"/>
    </source>
</evidence>
<proteinExistence type="predicted"/>
<dbReference type="CDD" id="cd00024">
    <property type="entry name" value="CD_CSD"/>
    <property type="match status" value="1"/>
</dbReference>
<organism evidence="3 4">
    <name type="scientific">Aspergillus hiratsukae</name>
    <dbReference type="NCBI Taxonomy" id="1194566"/>
    <lineage>
        <taxon>Eukaryota</taxon>
        <taxon>Fungi</taxon>
        <taxon>Dikarya</taxon>
        <taxon>Ascomycota</taxon>
        <taxon>Pezizomycotina</taxon>
        <taxon>Eurotiomycetes</taxon>
        <taxon>Eurotiomycetidae</taxon>
        <taxon>Eurotiales</taxon>
        <taxon>Aspergillaceae</taxon>
        <taxon>Aspergillus</taxon>
        <taxon>Aspergillus subgen. Fumigati</taxon>
    </lineage>
</organism>
<dbReference type="Proteomes" id="UP000630445">
    <property type="component" value="Unassembled WGS sequence"/>
</dbReference>
<dbReference type="SMART" id="SM00298">
    <property type="entry name" value="CHROMO"/>
    <property type="match status" value="1"/>
</dbReference>
<comment type="subunit">
    <text evidence="1">Component of the NuA4 histone acetyltransferase complex.</text>
</comment>
<accession>A0A8H6P6X8</accession>
<dbReference type="OrthoDB" id="4409042at2759"/>
<evidence type="ECO:0000256" key="1">
    <source>
        <dbReference type="ARBA" id="ARBA00011353"/>
    </source>
</evidence>
<dbReference type="InterPro" id="IPR016197">
    <property type="entry name" value="Chromo-like_dom_sf"/>
</dbReference>
<comment type="caution">
    <text evidence="3">The sequence shown here is derived from an EMBL/GenBank/DDBJ whole genome shotgun (WGS) entry which is preliminary data.</text>
</comment>
<gene>
    <name evidence="3" type="ORF">CNMCM5793_008332</name>
</gene>
<dbReference type="AlphaFoldDB" id="A0A8H6P6X8"/>